<dbReference type="Pfam" id="PF13560">
    <property type="entry name" value="HTH_31"/>
    <property type="match status" value="1"/>
</dbReference>
<organism evidence="3 4">
    <name type="scientific">Streptomyces tateyamensis</name>
    <dbReference type="NCBI Taxonomy" id="565073"/>
    <lineage>
        <taxon>Bacteria</taxon>
        <taxon>Bacillati</taxon>
        <taxon>Actinomycetota</taxon>
        <taxon>Actinomycetes</taxon>
        <taxon>Kitasatosporales</taxon>
        <taxon>Streptomycetaceae</taxon>
        <taxon>Streptomyces</taxon>
    </lineage>
</organism>
<dbReference type="EMBL" id="PYBW01000154">
    <property type="protein sequence ID" value="PYC67365.1"/>
    <property type="molecule type" value="Genomic_DNA"/>
</dbReference>
<dbReference type="Proteomes" id="UP000248039">
    <property type="component" value="Unassembled WGS sequence"/>
</dbReference>
<feature type="domain" description="DUF5753" evidence="2">
    <location>
        <begin position="93"/>
        <end position="271"/>
    </location>
</feature>
<evidence type="ECO:0000313" key="4">
    <source>
        <dbReference type="Proteomes" id="UP000248039"/>
    </source>
</evidence>
<proteinExistence type="predicted"/>
<reference evidence="3 4" key="1">
    <citation type="submission" date="2018-03" db="EMBL/GenBank/DDBJ databases">
        <title>Bioinformatic expansion and discovery of thiopeptide antibiotics.</title>
        <authorList>
            <person name="Schwalen C.J."/>
            <person name="Hudson G.A."/>
            <person name="Mitchell D.A."/>
        </authorList>
    </citation>
    <scope>NUCLEOTIDE SEQUENCE [LARGE SCALE GENOMIC DNA]</scope>
    <source>
        <strain evidence="3 4">ATCC 21389</strain>
    </source>
</reference>
<gene>
    <name evidence="3" type="ORF">C7C46_30430</name>
</gene>
<feature type="domain" description="DUF397" evidence="1">
    <location>
        <begin position="295"/>
        <end position="348"/>
    </location>
</feature>
<evidence type="ECO:0000259" key="1">
    <source>
        <dbReference type="Pfam" id="PF04149"/>
    </source>
</evidence>
<sequence length="356" mass="40076">MPTGRSSEHLPLTPESFGWLLRDWRRLRGVKNAALAREFKCHDSLLSRFEGAQRKPHREYVEWVDHRLDAGGALVRAFEEVDWDREAVHPDWFQRYAGLEEKADLIRGYDLKRLPGLLQTPEYARALFRFARPEATDEQLANSIAARMSRRRRFLKADGPQLVQVLDEGIIWSPVGGLTAMREQLQHVLDLGERPNIVVQVAPFSLGERGGPTSGFTLLTLPGGEQWAYSESMSKGYFANDHDTIKARSRSYDRLRAESLSASDTARLIRRAMRGLVNVPISFPSQHLTYSFQKAAWRKSTYSDGDGGQCVEVALNLAPVVPVRDSKDRHGPQLNFPSSAWASFVRGVAAGEFDAS</sequence>
<dbReference type="Pfam" id="PF19054">
    <property type="entry name" value="DUF5753"/>
    <property type="match status" value="1"/>
</dbReference>
<accession>A0A2V4MTH9</accession>
<dbReference type="AlphaFoldDB" id="A0A2V4MTH9"/>
<dbReference type="InterPro" id="IPR043917">
    <property type="entry name" value="DUF5753"/>
</dbReference>
<dbReference type="InterPro" id="IPR007278">
    <property type="entry name" value="DUF397"/>
</dbReference>
<name>A0A2V4MTH9_9ACTN</name>
<evidence type="ECO:0000313" key="3">
    <source>
        <dbReference type="EMBL" id="PYC67365.1"/>
    </source>
</evidence>
<evidence type="ECO:0000259" key="2">
    <source>
        <dbReference type="Pfam" id="PF19054"/>
    </source>
</evidence>
<comment type="caution">
    <text evidence="3">The sequence shown here is derived from an EMBL/GenBank/DDBJ whole genome shotgun (WGS) entry which is preliminary data.</text>
</comment>
<keyword evidence="4" id="KW-1185">Reference proteome</keyword>
<protein>
    <submittedName>
        <fullName evidence="3">Transcriptional regulator</fullName>
    </submittedName>
</protein>
<dbReference type="RefSeq" id="WP_181442617.1">
    <property type="nucleotide sequence ID" value="NZ_PYBW01000154.1"/>
</dbReference>
<dbReference type="Pfam" id="PF04149">
    <property type="entry name" value="DUF397"/>
    <property type="match status" value="1"/>
</dbReference>